<feature type="compositionally biased region" description="Acidic residues" evidence="1">
    <location>
        <begin position="83"/>
        <end position="96"/>
    </location>
</feature>
<comment type="caution">
    <text evidence="2">The sequence shown here is derived from an EMBL/GenBank/DDBJ whole genome shotgun (WGS) entry which is preliminary data.</text>
</comment>
<sequence>MPLASLTHHWLSVDATSFQPFQMDIQMPSSDADHLLQEVKVKSMTGHSFIFADRDMFTRFIGMGIGHEIQYDSSAVRHHQSEYQDESFSCEDELDHDGEAASEAPKDGEHALRVDEDEEDNGDEDEDKQDDGESTNSDSSKDDGSTMGADEDEEPASALESDEDQDDEYYRF</sequence>
<accession>A0A9P7EC01</accession>
<feature type="compositionally biased region" description="Acidic residues" evidence="1">
    <location>
        <begin position="149"/>
        <end position="172"/>
    </location>
</feature>
<dbReference type="AlphaFoldDB" id="A0A9P7EC01"/>
<dbReference type="GeneID" id="64634017"/>
<gene>
    <name evidence="2" type="ORF">BJ212DRAFT_1480055</name>
</gene>
<feature type="region of interest" description="Disordered" evidence="1">
    <location>
        <begin position="76"/>
        <end position="172"/>
    </location>
</feature>
<organism evidence="2 3">
    <name type="scientific">Suillus subaureus</name>
    <dbReference type="NCBI Taxonomy" id="48587"/>
    <lineage>
        <taxon>Eukaryota</taxon>
        <taxon>Fungi</taxon>
        <taxon>Dikarya</taxon>
        <taxon>Basidiomycota</taxon>
        <taxon>Agaricomycotina</taxon>
        <taxon>Agaricomycetes</taxon>
        <taxon>Agaricomycetidae</taxon>
        <taxon>Boletales</taxon>
        <taxon>Suillineae</taxon>
        <taxon>Suillaceae</taxon>
        <taxon>Suillus</taxon>
    </lineage>
</organism>
<evidence type="ECO:0000256" key="1">
    <source>
        <dbReference type="SAM" id="MobiDB-lite"/>
    </source>
</evidence>
<evidence type="ECO:0000313" key="2">
    <source>
        <dbReference type="EMBL" id="KAG1817487.1"/>
    </source>
</evidence>
<keyword evidence="3" id="KW-1185">Reference proteome</keyword>
<dbReference type="OrthoDB" id="2692053at2759"/>
<feature type="compositionally biased region" description="Acidic residues" evidence="1">
    <location>
        <begin position="115"/>
        <end position="133"/>
    </location>
</feature>
<feature type="compositionally biased region" description="Basic and acidic residues" evidence="1">
    <location>
        <begin position="104"/>
        <end position="114"/>
    </location>
</feature>
<dbReference type="Proteomes" id="UP000807769">
    <property type="component" value="Unassembled WGS sequence"/>
</dbReference>
<proteinExistence type="predicted"/>
<reference evidence="2" key="1">
    <citation type="journal article" date="2020" name="New Phytol.">
        <title>Comparative genomics reveals dynamic genome evolution in host specialist ectomycorrhizal fungi.</title>
        <authorList>
            <person name="Lofgren L.A."/>
            <person name="Nguyen N.H."/>
            <person name="Vilgalys R."/>
            <person name="Ruytinx J."/>
            <person name="Liao H.L."/>
            <person name="Branco S."/>
            <person name="Kuo A."/>
            <person name="LaButti K."/>
            <person name="Lipzen A."/>
            <person name="Andreopoulos W."/>
            <person name="Pangilinan J."/>
            <person name="Riley R."/>
            <person name="Hundley H."/>
            <person name="Na H."/>
            <person name="Barry K."/>
            <person name="Grigoriev I.V."/>
            <person name="Stajich J.E."/>
            <person name="Kennedy P.G."/>
        </authorList>
    </citation>
    <scope>NUCLEOTIDE SEQUENCE</scope>
    <source>
        <strain evidence="2">MN1</strain>
    </source>
</reference>
<protein>
    <submittedName>
        <fullName evidence="2">Uncharacterized protein</fullName>
    </submittedName>
</protein>
<dbReference type="RefSeq" id="XP_041193729.1">
    <property type="nucleotide sequence ID" value="XM_041340001.1"/>
</dbReference>
<dbReference type="EMBL" id="JABBWG010000013">
    <property type="protein sequence ID" value="KAG1817487.1"/>
    <property type="molecule type" value="Genomic_DNA"/>
</dbReference>
<name>A0A9P7EC01_9AGAM</name>
<evidence type="ECO:0000313" key="3">
    <source>
        <dbReference type="Proteomes" id="UP000807769"/>
    </source>
</evidence>